<evidence type="ECO:0000256" key="1">
    <source>
        <dbReference type="SAM" id="Phobius"/>
    </source>
</evidence>
<name>I0K7E7_9BACT</name>
<organism evidence="3 4">
    <name type="scientific">Fibrella aestuarina BUZ 2</name>
    <dbReference type="NCBI Taxonomy" id="1166018"/>
    <lineage>
        <taxon>Bacteria</taxon>
        <taxon>Pseudomonadati</taxon>
        <taxon>Bacteroidota</taxon>
        <taxon>Cytophagia</taxon>
        <taxon>Cytophagales</taxon>
        <taxon>Spirosomataceae</taxon>
        <taxon>Fibrella</taxon>
    </lineage>
</organism>
<evidence type="ECO:0000313" key="4">
    <source>
        <dbReference type="Proteomes" id="UP000011058"/>
    </source>
</evidence>
<dbReference type="eggNOG" id="ENOG5033WEV">
    <property type="taxonomic scope" value="Bacteria"/>
</dbReference>
<accession>I0K7E7</accession>
<feature type="signal peptide" evidence="2">
    <location>
        <begin position="1"/>
        <end position="27"/>
    </location>
</feature>
<protein>
    <submittedName>
        <fullName evidence="3">Uncharacterized protein</fullName>
    </submittedName>
</protein>
<sequence length="213" mass="22153">MMKRVLNSVSIALAGAALLTACSRPVATFQPSKAERFYTQQTTATPVAMPTEAQATPVAEATTNVPVTAQTAQPTPDITVQTKQASEALASLKATHATDKRMTRRIERAETMLAEASAKANASATAPAQPVATTKKAGLAQRLMLKSMNQKIQKHLAPKETKASFTGYVRLGAIIGLIGLLLLLIGNGVGATIGLIALIAGLVLLLLGVINEG</sequence>
<dbReference type="KEGG" id="fae:FAES_2041"/>
<evidence type="ECO:0000256" key="2">
    <source>
        <dbReference type="SAM" id="SignalP"/>
    </source>
</evidence>
<dbReference type="PROSITE" id="PS51257">
    <property type="entry name" value="PROKAR_LIPOPROTEIN"/>
    <property type="match status" value="1"/>
</dbReference>
<evidence type="ECO:0000313" key="3">
    <source>
        <dbReference type="EMBL" id="CCH00050.1"/>
    </source>
</evidence>
<keyword evidence="1" id="KW-1133">Transmembrane helix</keyword>
<feature type="chain" id="PRO_5003630274" evidence="2">
    <location>
        <begin position="28"/>
        <end position="213"/>
    </location>
</feature>
<dbReference type="STRING" id="1166018.FAES_2041"/>
<dbReference type="HOGENOM" id="CLU_1342556_0_0_10"/>
<proteinExistence type="predicted"/>
<keyword evidence="2" id="KW-0732">Signal</keyword>
<dbReference type="EMBL" id="HE796683">
    <property type="protein sequence ID" value="CCH00050.1"/>
    <property type="molecule type" value="Genomic_DNA"/>
</dbReference>
<feature type="transmembrane region" description="Helical" evidence="1">
    <location>
        <begin position="167"/>
        <end position="185"/>
    </location>
</feature>
<feature type="transmembrane region" description="Helical" evidence="1">
    <location>
        <begin position="192"/>
        <end position="210"/>
    </location>
</feature>
<dbReference type="AlphaFoldDB" id="I0K7E7"/>
<keyword evidence="4" id="KW-1185">Reference proteome</keyword>
<gene>
    <name evidence="3" type="ORF">FAES_2041</name>
</gene>
<keyword evidence="1" id="KW-0812">Transmembrane</keyword>
<keyword evidence="1" id="KW-0472">Membrane</keyword>
<dbReference type="Proteomes" id="UP000011058">
    <property type="component" value="Chromosome"/>
</dbReference>
<reference evidence="3 4" key="1">
    <citation type="journal article" date="2012" name="J. Bacteriol.">
        <title>Genome Sequence of Fibrella aestuarina BUZ 2T, a Filamentous Marine Bacterium.</title>
        <authorList>
            <person name="Filippini M."/>
            <person name="Qi W."/>
            <person name="Blom J."/>
            <person name="Goesmann A."/>
            <person name="Smits T.H."/>
            <person name="Bagheri H.C."/>
        </authorList>
    </citation>
    <scope>NUCLEOTIDE SEQUENCE [LARGE SCALE GENOMIC DNA]</scope>
    <source>
        <strain evidence="4">BUZ 2T</strain>
    </source>
</reference>